<protein>
    <submittedName>
        <fullName evidence="2">MaoC family dehydratase</fullName>
    </submittedName>
</protein>
<dbReference type="Gene3D" id="3.10.129.10">
    <property type="entry name" value="Hotdog Thioesterase"/>
    <property type="match status" value="1"/>
</dbReference>
<keyword evidence="3" id="KW-1185">Reference proteome</keyword>
<dbReference type="EMBL" id="JAADJT010000005">
    <property type="protein sequence ID" value="NGZ85149.1"/>
    <property type="molecule type" value="Genomic_DNA"/>
</dbReference>
<dbReference type="InterPro" id="IPR016709">
    <property type="entry name" value="HadA-like"/>
</dbReference>
<comment type="caution">
    <text evidence="2">The sequence shown here is derived from an EMBL/GenBank/DDBJ whole genome shotgun (WGS) entry which is preliminary data.</text>
</comment>
<dbReference type="RefSeq" id="WP_166103308.1">
    <property type="nucleotide sequence ID" value="NZ_JAADJT010000005.1"/>
</dbReference>
<dbReference type="Proteomes" id="UP000666369">
    <property type="component" value="Unassembled WGS sequence"/>
</dbReference>
<evidence type="ECO:0000313" key="2">
    <source>
        <dbReference type="EMBL" id="NGZ85149.1"/>
    </source>
</evidence>
<sequence length="146" mass="15956">MIDRKHIGKILPPAVLDIERGRLRFFAKAIGETNPVYLDERAAVAAGYPSLPAPPTFLFAAELDADTFLPALVEMGVDLGRVLHGEQQFTYLAPVCAGDTVTVRSTIADIYDKKNGALEFLVKESTVSNQHQVTVATIRAIIVIRH</sequence>
<dbReference type="SUPFAM" id="SSF54637">
    <property type="entry name" value="Thioesterase/thiol ester dehydrase-isomerase"/>
    <property type="match status" value="1"/>
</dbReference>
<proteinExistence type="predicted"/>
<name>A0ABX0FKN4_9BURK</name>
<gene>
    <name evidence="2" type="ORF">GW587_12905</name>
</gene>
<dbReference type="Pfam" id="PF13452">
    <property type="entry name" value="FAS1_DH_region"/>
    <property type="match status" value="1"/>
</dbReference>
<dbReference type="InterPro" id="IPR029069">
    <property type="entry name" value="HotDog_dom_sf"/>
</dbReference>
<reference evidence="3" key="1">
    <citation type="submission" date="2023-07" db="EMBL/GenBank/DDBJ databases">
        <title>Duganella aceri sp. nov., isolated from tree sap.</title>
        <authorList>
            <person name="Kim I.S."/>
        </authorList>
    </citation>
    <scope>NUCLEOTIDE SEQUENCE [LARGE SCALE GENOMIC DNA]</scope>
    <source>
        <strain evidence="3">SAP-35</strain>
    </source>
</reference>
<feature type="domain" description="FAS1-like dehydratase" evidence="1">
    <location>
        <begin position="7"/>
        <end position="137"/>
    </location>
</feature>
<evidence type="ECO:0000313" key="3">
    <source>
        <dbReference type="Proteomes" id="UP000666369"/>
    </source>
</evidence>
<accession>A0ABX0FKN4</accession>
<dbReference type="PIRSF" id="PIRSF018072">
    <property type="entry name" value="UCP018072"/>
    <property type="match status" value="1"/>
</dbReference>
<dbReference type="CDD" id="cd03441">
    <property type="entry name" value="R_hydratase_like"/>
    <property type="match status" value="1"/>
</dbReference>
<dbReference type="InterPro" id="IPR039569">
    <property type="entry name" value="FAS1-like_DH_region"/>
</dbReference>
<evidence type="ECO:0000259" key="1">
    <source>
        <dbReference type="Pfam" id="PF13452"/>
    </source>
</evidence>
<organism evidence="2 3">
    <name type="scientific">Duganella aceris</name>
    <dbReference type="NCBI Taxonomy" id="2703883"/>
    <lineage>
        <taxon>Bacteria</taxon>
        <taxon>Pseudomonadati</taxon>
        <taxon>Pseudomonadota</taxon>
        <taxon>Betaproteobacteria</taxon>
        <taxon>Burkholderiales</taxon>
        <taxon>Oxalobacteraceae</taxon>
        <taxon>Telluria group</taxon>
        <taxon>Duganella</taxon>
    </lineage>
</organism>